<reference evidence="1 2" key="1">
    <citation type="submission" date="2015-07" db="EMBL/GenBank/DDBJ databases">
        <authorList>
            <person name="Noorani M."/>
        </authorList>
    </citation>
    <scope>NUCLEOTIDE SEQUENCE [LARGE SCALE GENOMIC DNA]</scope>
    <source>
        <strain evidence="1 2">CECT 7802</strain>
    </source>
</reference>
<dbReference type="Proteomes" id="UP000049222">
    <property type="component" value="Unassembled WGS sequence"/>
</dbReference>
<name>A0A0M6YK39_9RHOB</name>
<keyword evidence="2" id="KW-1185">Reference proteome</keyword>
<dbReference type="RefSeq" id="WP_144430585.1">
    <property type="nucleotide sequence ID" value="NZ_CXSU01000012.1"/>
</dbReference>
<protein>
    <submittedName>
        <fullName evidence="1">Uncharacterized protein</fullName>
    </submittedName>
</protein>
<proteinExistence type="predicted"/>
<sequence>MIRILPFVLLLAACGVDGAPVPPSDVEERPATGFTLSGSAEVGIGRRF</sequence>
<dbReference type="OrthoDB" id="7690651at2"/>
<dbReference type="AlphaFoldDB" id="A0A0M6YK39"/>
<dbReference type="EMBL" id="CXSU01000012">
    <property type="protein sequence ID" value="CTQ49883.1"/>
    <property type="molecule type" value="Genomic_DNA"/>
</dbReference>
<dbReference type="STRING" id="420998.JDO7802_01900"/>
<gene>
    <name evidence="1" type="ORF">JDO7802_01900</name>
</gene>
<accession>A0A0M6YK39</accession>
<evidence type="ECO:0000313" key="1">
    <source>
        <dbReference type="EMBL" id="CTQ49883.1"/>
    </source>
</evidence>
<organism evidence="1 2">
    <name type="scientific">Jannaschia donghaensis</name>
    <dbReference type="NCBI Taxonomy" id="420998"/>
    <lineage>
        <taxon>Bacteria</taxon>
        <taxon>Pseudomonadati</taxon>
        <taxon>Pseudomonadota</taxon>
        <taxon>Alphaproteobacteria</taxon>
        <taxon>Rhodobacterales</taxon>
        <taxon>Roseobacteraceae</taxon>
        <taxon>Jannaschia</taxon>
    </lineage>
</organism>
<evidence type="ECO:0000313" key="2">
    <source>
        <dbReference type="Proteomes" id="UP000049222"/>
    </source>
</evidence>